<protein>
    <submittedName>
        <fullName evidence="2">Uncharacterized protein</fullName>
    </submittedName>
</protein>
<accession>G4HM98</accession>
<name>G4HM98_9BACL</name>
<dbReference type="Proteomes" id="UP000003891">
    <property type="component" value="Unassembled WGS sequence"/>
</dbReference>
<reference evidence="2 3" key="1">
    <citation type="submission" date="2011-09" db="EMBL/GenBank/DDBJ databases">
        <title>The draft genome of Paenibacillus lactis 154.</title>
        <authorList>
            <consortium name="US DOE Joint Genome Institute (JGI-PGF)"/>
            <person name="Lucas S."/>
            <person name="Han J."/>
            <person name="Lapidus A."/>
            <person name="Cheng J.-F."/>
            <person name="Goodwin L."/>
            <person name="Pitluck S."/>
            <person name="Peters L."/>
            <person name="Land M.L."/>
            <person name="Hauser L."/>
            <person name="Siebers A."/>
            <person name="Thelen M."/>
            <person name="Hugenholtz P."/>
            <person name="Allgaier M."/>
            <person name="Woyke T.J."/>
        </authorList>
    </citation>
    <scope>NUCLEOTIDE SEQUENCE [LARGE SCALE GENOMIC DNA]</scope>
    <source>
        <strain evidence="2 3">154</strain>
    </source>
</reference>
<dbReference type="STRING" id="743719.PaelaDRAFT_5109"/>
<dbReference type="EMBL" id="AGIP01000016">
    <property type="protein sequence ID" value="EHB54650.1"/>
    <property type="molecule type" value="Genomic_DNA"/>
</dbReference>
<evidence type="ECO:0000313" key="2">
    <source>
        <dbReference type="EMBL" id="EHB54650.1"/>
    </source>
</evidence>
<keyword evidence="1" id="KW-1133">Transmembrane helix</keyword>
<dbReference type="PATRIC" id="fig|743719.3.peg.5205"/>
<organism evidence="2 3">
    <name type="scientific">Paenibacillus lactis 154</name>
    <dbReference type="NCBI Taxonomy" id="743719"/>
    <lineage>
        <taxon>Bacteria</taxon>
        <taxon>Bacillati</taxon>
        <taxon>Bacillota</taxon>
        <taxon>Bacilli</taxon>
        <taxon>Bacillales</taxon>
        <taxon>Paenibacillaceae</taxon>
        <taxon>Paenibacillus</taxon>
    </lineage>
</organism>
<dbReference type="AlphaFoldDB" id="G4HM98"/>
<sequence>MIDLTVNKACKAESSFMESRALQALVMIIWFTVWFKG</sequence>
<feature type="transmembrane region" description="Helical" evidence="1">
    <location>
        <begin position="20"/>
        <end position="35"/>
    </location>
</feature>
<gene>
    <name evidence="2" type="ORF">PaelaDRAFT_5109</name>
</gene>
<evidence type="ECO:0000256" key="1">
    <source>
        <dbReference type="SAM" id="Phobius"/>
    </source>
</evidence>
<keyword evidence="1" id="KW-0812">Transmembrane</keyword>
<evidence type="ECO:0000313" key="3">
    <source>
        <dbReference type="Proteomes" id="UP000003891"/>
    </source>
</evidence>
<proteinExistence type="predicted"/>
<keyword evidence="1" id="KW-0472">Membrane</keyword>